<evidence type="ECO:0000313" key="6">
    <source>
        <dbReference type="EMBL" id="MFC5494777.1"/>
    </source>
</evidence>
<dbReference type="InterPro" id="IPR006076">
    <property type="entry name" value="FAD-dep_OxRdtase"/>
</dbReference>
<feature type="domain" description="Rieske" evidence="5">
    <location>
        <begin position="420"/>
        <end position="467"/>
    </location>
</feature>
<dbReference type="PRINTS" id="PR00469">
    <property type="entry name" value="PNDRDTASEII"/>
</dbReference>
<keyword evidence="4" id="KW-0411">Iron-sulfur</keyword>
<evidence type="ECO:0000256" key="1">
    <source>
        <dbReference type="ARBA" id="ARBA00022714"/>
    </source>
</evidence>
<evidence type="ECO:0000256" key="4">
    <source>
        <dbReference type="ARBA" id="ARBA00023014"/>
    </source>
</evidence>
<evidence type="ECO:0000256" key="2">
    <source>
        <dbReference type="ARBA" id="ARBA00022723"/>
    </source>
</evidence>
<name>A0ABW0N771_9ACTN</name>
<gene>
    <name evidence="6" type="ORF">ACFPKY_16815</name>
</gene>
<dbReference type="Pfam" id="PF01266">
    <property type="entry name" value="DAO"/>
    <property type="match status" value="1"/>
</dbReference>
<evidence type="ECO:0000256" key="3">
    <source>
        <dbReference type="ARBA" id="ARBA00023004"/>
    </source>
</evidence>
<evidence type="ECO:0000259" key="5">
    <source>
        <dbReference type="PROSITE" id="PS51296"/>
    </source>
</evidence>
<dbReference type="EMBL" id="JBHSMD010000006">
    <property type="protein sequence ID" value="MFC5494777.1"/>
    <property type="molecule type" value="Genomic_DNA"/>
</dbReference>
<proteinExistence type="predicted"/>
<accession>A0ABW0N771</accession>
<sequence>MALTSLWEDLHPHPAPAEAVVDGEWDALVIGAGITGLTTATLLARAGLAVAVLEARHVGAGTTGRSTAKVSLLQGTQYSRISRRHSDAVLRGYAAANAEALAWVTRFCDDHGVEYQRRPAYTYATSEQGERSVRAELTALHKAGVDGATWVDEVPLPFSTTGAVRLDDQVQLDPLELLAGLRAEAVEHGVSIVEGARVRRLHGHGPYTVETEAGEATAPLVVVATNMPILDRGGFFARAEPARSYGLAFRTSGSAVDGMYLSADSPSRSLRDTPAPTGSLLLVGGDGHKTGTSGSELGHLDSLRAWTHEHFPDAEETHAWSAQDYVPHHALPYAGPILPGADRLLIAGGYSKWGMTNGVAAALAITARVLGGNLEWASTFEPWSTHELTGVPDSIRINAAVALEMTSGWVRKIATRDDAPICTHLGGVLRRNDAEDSWDCPLHGSRFGPDGSVLEGPATCALRGSGA</sequence>
<protein>
    <submittedName>
        <fullName evidence="6">FAD-dependent oxidoreductase</fullName>
    </submittedName>
</protein>
<dbReference type="Gene3D" id="2.102.10.10">
    <property type="entry name" value="Rieske [2Fe-2S] iron-sulphur domain"/>
    <property type="match status" value="1"/>
</dbReference>
<comment type="caution">
    <text evidence="6">The sequence shown here is derived from an EMBL/GenBank/DDBJ whole genome shotgun (WGS) entry which is preliminary data.</text>
</comment>
<dbReference type="Gene3D" id="3.30.9.10">
    <property type="entry name" value="D-Amino Acid Oxidase, subunit A, domain 2"/>
    <property type="match status" value="1"/>
</dbReference>
<keyword evidence="3" id="KW-0408">Iron</keyword>
<dbReference type="PANTHER" id="PTHR13847:SF274">
    <property type="entry name" value="RIESKE 2FE-2S IRON-SULFUR PROTEIN YHFW-RELATED"/>
    <property type="match status" value="1"/>
</dbReference>
<organism evidence="6 7">
    <name type="scientific">Nocardioides caricicola</name>
    <dbReference type="NCBI Taxonomy" id="634770"/>
    <lineage>
        <taxon>Bacteria</taxon>
        <taxon>Bacillati</taxon>
        <taxon>Actinomycetota</taxon>
        <taxon>Actinomycetes</taxon>
        <taxon>Propionibacteriales</taxon>
        <taxon>Nocardioidaceae</taxon>
        <taxon>Nocardioides</taxon>
    </lineage>
</organism>
<evidence type="ECO:0000313" key="7">
    <source>
        <dbReference type="Proteomes" id="UP001595956"/>
    </source>
</evidence>
<dbReference type="InterPro" id="IPR017941">
    <property type="entry name" value="Rieske_2Fe-2S"/>
</dbReference>
<keyword evidence="7" id="KW-1185">Reference proteome</keyword>
<dbReference type="RefSeq" id="WP_345176122.1">
    <property type="nucleotide sequence ID" value="NZ_BAABFQ010000005.1"/>
</dbReference>
<dbReference type="Proteomes" id="UP001595956">
    <property type="component" value="Unassembled WGS sequence"/>
</dbReference>
<keyword evidence="2" id="KW-0479">Metal-binding</keyword>
<dbReference type="PANTHER" id="PTHR13847">
    <property type="entry name" value="SARCOSINE DEHYDROGENASE-RELATED"/>
    <property type="match status" value="1"/>
</dbReference>
<reference evidence="7" key="1">
    <citation type="journal article" date="2019" name="Int. J. Syst. Evol. Microbiol.">
        <title>The Global Catalogue of Microorganisms (GCM) 10K type strain sequencing project: providing services to taxonomists for standard genome sequencing and annotation.</title>
        <authorList>
            <consortium name="The Broad Institute Genomics Platform"/>
            <consortium name="The Broad Institute Genome Sequencing Center for Infectious Disease"/>
            <person name="Wu L."/>
            <person name="Ma J."/>
        </authorList>
    </citation>
    <scope>NUCLEOTIDE SEQUENCE [LARGE SCALE GENOMIC DNA]</scope>
    <source>
        <strain evidence="7">KACC 13778</strain>
    </source>
</reference>
<dbReference type="Pfam" id="PF00355">
    <property type="entry name" value="Rieske"/>
    <property type="match status" value="1"/>
</dbReference>
<keyword evidence="1" id="KW-0001">2Fe-2S</keyword>
<dbReference type="Gene3D" id="3.50.50.60">
    <property type="entry name" value="FAD/NAD(P)-binding domain"/>
    <property type="match status" value="1"/>
</dbReference>
<dbReference type="InterPro" id="IPR036922">
    <property type="entry name" value="Rieske_2Fe-2S_sf"/>
</dbReference>
<dbReference type="InterPro" id="IPR036188">
    <property type="entry name" value="FAD/NAD-bd_sf"/>
</dbReference>
<dbReference type="SUPFAM" id="SSF50022">
    <property type="entry name" value="ISP domain"/>
    <property type="match status" value="1"/>
</dbReference>
<dbReference type="SUPFAM" id="SSF51905">
    <property type="entry name" value="FAD/NAD(P)-binding domain"/>
    <property type="match status" value="1"/>
</dbReference>
<dbReference type="PROSITE" id="PS51296">
    <property type="entry name" value="RIESKE"/>
    <property type="match status" value="1"/>
</dbReference>